<evidence type="ECO:0000256" key="3">
    <source>
        <dbReference type="ARBA" id="ARBA00022692"/>
    </source>
</evidence>
<reference evidence="7" key="1">
    <citation type="submission" date="2020-03" db="EMBL/GenBank/DDBJ databases">
        <title>Solimonas marina sp. nov., isolated from deep seawater of the Pacific Ocean.</title>
        <authorList>
            <person name="Liu X."/>
            <person name="Lai Q."/>
            <person name="Sun F."/>
            <person name="Gai Y."/>
            <person name="Li G."/>
            <person name="Shao Z."/>
        </authorList>
    </citation>
    <scope>NUCLEOTIDE SEQUENCE</scope>
    <source>
        <strain evidence="7">C16B3</strain>
    </source>
</reference>
<evidence type="ECO:0000256" key="2">
    <source>
        <dbReference type="ARBA" id="ARBA00022475"/>
    </source>
</evidence>
<protein>
    <submittedName>
        <fullName evidence="7">Amino acid permease</fullName>
    </submittedName>
</protein>
<dbReference type="InterPro" id="IPR002293">
    <property type="entry name" value="AA/rel_permease1"/>
</dbReference>
<organism evidence="7 8">
    <name type="scientific">Solimonas marina</name>
    <dbReference type="NCBI Taxonomy" id="2714601"/>
    <lineage>
        <taxon>Bacteria</taxon>
        <taxon>Pseudomonadati</taxon>
        <taxon>Pseudomonadota</taxon>
        <taxon>Gammaproteobacteria</taxon>
        <taxon>Nevskiales</taxon>
        <taxon>Nevskiaceae</taxon>
        <taxon>Solimonas</taxon>
    </lineage>
</organism>
<comment type="caution">
    <text evidence="7">The sequence shown here is derived from an EMBL/GenBank/DDBJ whole genome shotgun (WGS) entry which is preliminary data.</text>
</comment>
<evidence type="ECO:0000313" key="8">
    <source>
        <dbReference type="Proteomes" id="UP000653472"/>
    </source>
</evidence>
<evidence type="ECO:0000313" key="7">
    <source>
        <dbReference type="EMBL" id="NKF21916.1"/>
    </source>
</evidence>
<keyword evidence="8" id="KW-1185">Reference proteome</keyword>
<dbReference type="AlphaFoldDB" id="A0A969WAH9"/>
<dbReference type="PIRSF" id="PIRSF006060">
    <property type="entry name" value="AA_transporter"/>
    <property type="match status" value="1"/>
</dbReference>
<keyword evidence="5 6" id="KW-0472">Membrane</keyword>
<feature type="transmembrane region" description="Helical" evidence="6">
    <location>
        <begin position="290"/>
        <end position="317"/>
    </location>
</feature>
<feature type="transmembrane region" description="Helical" evidence="6">
    <location>
        <begin position="114"/>
        <end position="134"/>
    </location>
</feature>
<keyword evidence="2" id="KW-1003">Cell membrane</keyword>
<evidence type="ECO:0000256" key="1">
    <source>
        <dbReference type="ARBA" id="ARBA00004651"/>
    </source>
</evidence>
<dbReference type="GO" id="GO:0022857">
    <property type="term" value="F:transmembrane transporter activity"/>
    <property type="evidence" value="ECO:0007669"/>
    <property type="project" value="InterPro"/>
</dbReference>
<feature type="transmembrane region" description="Helical" evidence="6">
    <location>
        <begin position="146"/>
        <end position="165"/>
    </location>
</feature>
<sequence length="467" mass="48459">MRASASIIAILRSPRACNETVKPPAQNSSVSLLGAISIGIGGMVGGGIFAVLGLAVELAGGATPASFLVAGIVALLTSYSYAKLSVAYPSRGGTVVFIDRAFGVDFFTGTSNNLLWVGYIVTLALYAVAFGNYAQTFLPDSLQSAGIRHLLISAGIVLPMLLNFLSSSLISRAESTIVGIKIAILLLVVIAGFANVDPARLAPETWTSFSQMVGGGMIIFVAYEGFELIANTAPDVRDYRRTLPRAYYASVGFVIVLYVLVAIVTVGSIAPDQIAAAKDFALAQAAKPSLGMVGFTLVATAAVLATLSAINATLYGAARLSYVIATEGELPGFLKERIWNQPLVGLFVTTVLALLLANLVDLSSISTMGSAGFLVIFAIVNAANFKQAHAVGSSRLIAGLGTLACAFALGALVWHTLQTDAAQLWVLIVMVGIAAAIEGAYLCFWKAPQANGRVTSSPSAKIDAAAR</sequence>
<evidence type="ECO:0000256" key="4">
    <source>
        <dbReference type="ARBA" id="ARBA00022989"/>
    </source>
</evidence>
<evidence type="ECO:0000256" key="5">
    <source>
        <dbReference type="ARBA" id="ARBA00023136"/>
    </source>
</evidence>
<dbReference type="EMBL" id="JAAVXB010000003">
    <property type="protein sequence ID" value="NKF21916.1"/>
    <property type="molecule type" value="Genomic_DNA"/>
</dbReference>
<name>A0A969WAH9_9GAMM</name>
<comment type="subcellular location">
    <subcellularLocation>
        <location evidence="1">Cell membrane</location>
        <topology evidence="1">Multi-pass membrane protein</topology>
    </subcellularLocation>
</comment>
<feature type="transmembrane region" description="Helical" evidence="6">
    <location>
        <begin position="177"/>
        <end position="196"/>
    </location>
</feature>
<feature type="transmembrane region" description="Helical" evidence="6">
    <location>
        <begin position="338"/>
        <end position="359"/>
    </location>
</feature>
<dbReference type="PANTHER" id="PTHR42770">
    <property type="entry name" value="AMINO ACID TRANSPORTER-RELATED"/>
    <property type="match status" value="1"/>
</dbReference>
<feature type="transmembrane region" description="Helical" evidence="6">
    <location>
        <begin position="365"/>
        <end position="384"/>
    </location>
</feature>
<dbReference type="InterPro" id="IPR050367">
    <property type="entry name" value="APC_superfamily"/>
</dbReference>
<keyword evidence="3 6" id="KW-0812">Transmembrane</keyword>
<accession>A0A969WAH9</accession>
<feature type="transmembrane region" description="Helical" evidence="6">
    <location>
        <begin position="32"/>
        <end position="55"/>
    </location>
</feature>
<dbReference type="Gene3D" id="1.20.1740.10">
    <property type="entry name" value="Amino acid/polyamine transporter I"/>
    <property type="match status" value="1"/>
</dbReference>
<proteinExistence type="predicted"/>
<evidence type="ECO:0000256" key="6">
    <source>
        <dbReference type="SAM" id="Phobius"/>
    </source>
</evidence>
<dbReference type="PANTHER" id="PTHR42770:SF11">
    <property type="entry name" value="INNER MEMBRANE TRANSPORT PROTEIN YBAT"/>
    <property type="match status" value="1"/>
</dbReference>
<feature type="transmembrane region" description="Helical" evidence="6">
    <location>
        <begin position="208"/>
        <end position="226"/>
    </location>
</feature>
<feature type="transmembrane region" description="Helical" evidence="6">
    <location>
        <begin position="247"/>
        <end position="270"/>
    </location>
</feature>
<feature type="transmembrane region" description="Helical" evidence="6">
    <location>
        <begin position="62"/>
        <end position="82"/>
    </location>
</feature>
<feature type="transmembrane region" description="Helical" evidence="6">
    <location>
        <begin position="423"/>
        <end position="444"/>
    </location>
</feature>
<dbReference type="Pfam" id="PF13520">
    <property type="entry name" value="AA_permease_2"/>
    <property type="match status" value="1"/>
</dbReference>
<keyword evidence="4 6" id="KW-1133">Transmembrane helix</keyword>
<dbReference type="Proteomes" id="UP000653472">
    <property type="component" value="Unassembled WGS sequence"/>
</dbReference>
<gene>
    <name evidence="7" type="ORF">G7Y82_06270</name>
</gene>
<feature type="transmembrane region" description="Helical" evidence="6">
    <location>
        <begin position="396"/>
        <end position="417"/>
    </location>
</feature>
<dbReference type="GO" id="GO:0005886">
    <property type="term" value="C:plasma membrane"/>
    <property type="evidence" value="ECO:0007669"/>
    <property type="project" value="UniProtKB-SubCell"/>
</dbReference>